<evidence type="ECO:0000259" key="1">
    <source>
        <dbReference type="Pfam" id="PF14534"/>
    </source>
</evidence>
<dbReference type="Proteomes" id="UP001164390">
    <property type="component" value="Chromosome"/>
</dbReference>
<dbReference type="RefSeq" id="WP_271632486.1">
    <property type="nucleotide sequence ID" value="NZ_CP094970.1"/>
</dbReference>
<dbReference type="Pfam" id="PF14534">
    <property type="entry name" value="DUF4440"/>
    <property type="match status" value="1"/>
</dbReference>
<feature type="domain" description="DUF4440" evidence="1">
    <location>
        <begin position="9"/>
        <end position="113"/>
    </location>
</feature>
<dbReference type="InterPro" id="IPR027843">
    <property type="entry name" value="DUF4440"/>
</dbReference>
<dbReference type="InterPro" id="IPR032710">
    <property type="entry name" value="NTF2-like_dom_sf"/>
</dbReference>
<protein>
    <submittedName>
        <fullName evidence="2">Nuclear transport factor 2 family protein</fullName>
    </submittedName>
</protein>
<dbReference type="Gene3D" id="3.10.450.50">
    <property type="match status" value="1"/>
</dbReference>
<reference evidence="2" key="1">
    <citation type="submission" date="2022-01" db="EMBL/GenBank/DDBJ databases">
        <title>Nocardioidaceae gen. sp. A5X3R13.</title>
        <authorList>
            <person name="Lopez Marin M.A."/>
            <person name="Uhlik O."/>
        </authorList>
    </citation>
    <scope>NUCLEOTIDE SEQUENCE</scope>
    <source>
        <strain evidence="2">A5X3R13</strain>
    </source>
</reference>
<dbReference type="KEGG" id="sgrg:L0C25_14990"/>
<dbReference type="SUPFAM" id="SSF54427">
    <property type="entry name" value="NTF2-like"/>
    <property type="match status" value="1"/>
</dbReference>
<organism evidence="2 3">
    <name type="scientific">Solicola gregarius</name>
    <dbReference type="NCBI Taxonomy" id="2908642"/>
    <lineage>
        <taxon>Bacteria</taxon>
        <taxon>Bacillati</taxon>
        <taxon>Actinomycetota</taxon>
        <taxon>Actinomycetes</taxon>
        <taxon>Propionibacteriales</taxon>
        <taxon>Nocardioidaceae</taxon>
        <taxon>Solicola</taxon>
    </lineage>
</organism>
<dbReference type="EMBL" id="CP094970">
    <property type="protein sequence ID" value="UYM03844.1"/>
    <property type="molecule type" value="Genomic_DNA"/>
</dbReference>
<sequence length="126" mass="13914">MSDIGDIEDFGQRWAAAEQAADVDTLAGMVVDDFLLVGPLGFILDRTQWLDRYRNGDLVTSSLNWVDTTARVYADTAVVVGVHDQEAAYHGQANNGRFRSTHVLVRDAGRWQLASMHLSPIMAPPQ</sequence>
<dbReference type="AlphaFoldDB" id="A0AA46TFD2"/>
<accession>A0AA46TFD2</accession>
<name>A0AA46TFD2_9ACTN</name>
<evidence type="ECO:0000313" key="2">
    <source>
        <dbReference type="EMBL" id="UYM03844.1"/>
    </source>
</evidence>
<gene>
    <name evidence="2" type="ORF">L0C25_14990</name>
</gene>
<proteinExistence type="predicted"/>
<keyword evidence="3" id="KW-1185">Reference proteome</keyword>
<evidence type="ECO:0000313" key="3">
    <source>
        <dbReference type="Proteomes" id="UP001164390"/>
    </source>
</evidence>